<evidence type="ECO:0000313" key="3">
    <source>
        <dbReference type="Proteomes" id="UP001180020"/>
    </source>
</evidence>
<sequence length="148" mass="16856">MKTDHLPPRSLSLDDLPDCLYPLIASHLPIIHSIASSALSNSWRSAWKHSPRLDLDHPSLCLSPLNPLHILHVDALITHILRSHLAPFHSCRISCYIQLSSTAVPRWVDLLNRKVAHELVLDCRDFNDAHKWPKVPWPLPHLAFQYGP</sequence>
<gene>
    <name evidence="2" type="ORF">QJS10_CPA07g00019</name>
</gene>
<reference evidence="2" key="1">
    <citation type="journal article" date="2023" name="Nat. Commun.">
        <title>Diploid and tetraploid genomes of Acorus and the evolution of monocots.</title>
        <authorList>
            <person name="Ma L."/>
            <person name="Liu K.W."/>
            <person name="Li Z."/>
            <person name="Hsiao Y.Y."/>
            <person name="Qi Y."/>
            <person name="Fu T."/>
            <person name="Tang G.D."/>
            <person name="Zhang D."/>
            <person name="Sun W.H."/>
            <person name="Liu D.K."/>
            <person name="Li Y."/>
            <person name="Chen G.Z."/>
            <person name="Liu X.D."/>
            <person name="Liao X.Y."/>
            <person name="Jiang Y.T."/>
            <person name="Yu X."/>
            <person name="Hao Y."/>
            <person name="Huang J."/>
            <person name="Zhao X.W."/>
            <person name="Ke S."/>
            <person name="Chen Y.Y."/>
            <person name="Wu W.L."/>
            <person name="Hsu J.L."/>
            <person name="Lin Y.F."/>
            <person name="Huang M.D."/>
            <person name="Li C.Y."/>
            <person name="Huang L."/>
            <person name="Wang Z.W."/>
            <person name="Zhao X."/>
            <person name="Zhong W.Y."/>
            <person name="Peng D.H."/>
            <person name="Ahmad S."/>
            <person name="Lan S."/>
            <person name="Zhang J.S."/>
            <person name="Tsai W.C."/>
            <person name="Van de Peer Y."/>
            <person name="Liu Z.J."/>
        </authorList>
    </citation>
    <scope>NUCLEOTIDE SEQUENCE</scope>
    <source>
        <strain evidence="2">CP</strain>
    </source>
</reference>
<protein>
    <recommendedName>
        <fullName evidence="1">F-box domain-containing protein</fullName>
    </recommendedName>
</protein>
<evidence type="ECO:0000313" key="2">
    <source>
        <dbReference type="EMBL" id="KAK1312480.1"/>
    </source>
</evidence>
<feature type="domain" description="F-box" evidence="1">
    <location>
        <begin position="13"/>
        <end position="52"/>
    </location>
</feature>
<reference evidence="2" key="2">
    <citation type="submission" date="2023-06" db="EMBL/GenBank/DDBJ databases">
        <authorList>
            <person name="Ma L."/>
            <person name="Liu K.-W."/>
            <person name="Li Z."/>
            <person name="Hsiao Y.-Y."/>
            <person name="Qi Y."/>
            <person name="Fu T."/>
            <person name="Tang G."/>
            <person name="Zhang D."/>
            <person name="Sun W.-H."/>
            <person name="Liu D.-K."/>
            <person name="Li Y."/>
            <person name="Chen G.-Z."/>
            <person name="Liu X.-D."/>
            <person name="Liao X.-Y."/>
            <person name="Jiang Y.-T."/>
            <person name="Yu X."/>
            <person name="Hao Y."/>
            <person name="Huang J."/>
            <person name="Zhao X.-W."/>
            <person name="Ke S."/>
            <person name="Chen Y.-Y."/>
            <person name="Wu W.-L."/>
            <person name="Hsu J.-L."/>
            <person name="Lin Y.-F."/>
            <person name="Huang M.-D."/>
            <person name="Li C.-Y."/>
            <person name="Huang L."/>
            <person name="Wang Z.-W."/>
            <person name="Zhao X."/>
            <person name="Zhong W.-Y."/>
            <person name="Peng D.-H."/>
            <person name="Ahmad S."/>
            <person name="Lan S."/>
            <person name="Zhang J.-S."/>
            <person name="Tsai W.-C."/>
            <person name="Van De Peer Y."/>
            <person name="Liu Z.-J."/>
        </authorList>
    </citation>
    <scope>NUCLEOTIDE SEQUENCE</scope>
    <source>
        <strain evidence="2">CP</strain>
        <tissue evidence="2">Leaves</tissue>
    </source>
</reference>
<evidence type="ECO:0000259" key="1">
    <source>
        <dbReference type="Pfam" id="PF00646"/>
    </source>
</evidence>
<organism evidence="2 3">
    <name type="scientific">Acorus calamus</name>
    <name type="common">Sweet flag</name>
    <dbReference type="NCBI Taxonomy" id="4465"/>
    <lineage>
        <taxon>Eukaryota</taxon>
        <taxon>Viridiplantae</taxon>
        <taxon>Streptophyta</taxon>
        <taxon>Embryophyta</taxon>
        <taxon>Tracheophyta</taxon>
        <taxon>Spermatophyta</taxon>
        <taxon>Magnoliopsida</taxon>
        <taxon>Liliopsida</taxon>
        <taxon>Acoraceae</taxon>
        <taxon>Acorus</taxon>
    </lineage>
</organism>
<comment type="caution">
    <text evidence="2">The sequence shown here is derived from an EMBL/GenBank/DDBJ whole genome shotgun (WGS) entry which is preliminary data.</text>
</comment>
<dbReference type="Pfam" id="PF00646">
    <property type="entry name" value="F-box"/>
    <property type="match status" value="1"/>
</dbReference>
<proteinExistence type="predicted"/>
<dbReference type="AlphaFoldDB" id="A0AAV9EI34"/>
<dbReference type="EMBL" id="JAUJYO010000007">
    <property type="protein sequence ID" value="KAK1312480.1"/>
    <property type="molecule type" value="Genomic_DNA"/>
</dbReference>
<keyword evidence="3" id="KW-1185">Reference proteome</keyword>
<dbReference type="Proteomes" id="UP001180020">
    <property type="component" value="Unassembled WGS sequence"/>
</dbReference>
<dbReference type="InterPro" id="IPR001810">
    <property type="entry name" value="F-box_dom"/>
</dbReference>
<accession>A0AAV9EI34</accession>
<name>A0AAV9EI34_ACOCL</name>